<evidence type="ECO:0000256" key="3">
    <source>
        <dbReference type="ARBA" id="ARBA00013149"/>
    </source>
</evidence>
<evidence type="ECO:0000256" key="7">
    <source>
        <dbReference type="ARBA" id="ARBA00022827"/>
    </source>
</evidence>
<evidence type="ECO:0000256" key="8">
    <source>
        <dbReference type="ARBA" id="ARBA00023125"/>
    </source>
</evidence>
<dbReference type="AlphaFoldDB" id="A0A5C6XEQ9"/>
<dbReference type="EC" id="4.1.99.3" evidence="3"/>
<evidence type="ECO:0000256" key="1">
    <source>
        <dbReference type="ARBA" id="ARBA00001974"/>
    </source>
</evidence>
<evidence type="ECO:0000313" key="16">
    <source>
        <dbReference type="Proteomes" id="UP000321046"/>
    </source>
</evidence>
<dbReference type="FunFam" id="1.10.579.10:FF:000002">
    <property type="entry name" value="Deoxyribodipyrimidine photolyase"/>
    <property type="match status" value="1"/>
</dbReference>
<keyword evidence="8" id="KW-0238">DNA-binding</keyword>
<organism evidence="15 16">
    <name type="scientific">Lujinxingia vulgaris</name>
    <dbReference type="NCBI Taxonomy" id="2600176"/>
    <lineage>
        <taxon>Bacteria</taxon>
        <taxon>Deltaproteobacteria</taxon>
        <taxon>Bradymonadales</taxon>
        <taxon>Lujinxingiaceae</taxon>
        <taxon>Lujinxingia</taxon>
    </lineage>
</organism>
<dbReference type="InterPro" id="IPR036134">
    <property type="entry name" value="Crypto/Photolyase_FAD-like_sf"/>
</dbReference>
<keyword evidence="6" id="KW-0227">DNA damage</keyword>
<dbReference type="Proteomes" id="UP000321046">
    <property type="component" value="Unassembled WGS sequence"/>
</dbReference>
<keyword evidence="7" id="KW-0274">FAD</keyword>
<protein>
    <recommendedName>
        <fullName evidence="4">Deoxyribodipyrimidine photo-lyase</fullName>
        <ecNumber evidence="3">4.1.99.3</ecNumber>
    </recommendedName>
    <alternativeName>
        <fullName evidence="11">DNA photolyase</fullName>
    </alternativeName>
</protein>
<evidence type="ECO:0000256" key="2">
    <source>
        <dbReference type="ARBA" id="ARBA00006409"/>
    </source>
</evidence>
<dbReference type="Gene3D" id="3.40.50.620">
    <property type="entry name" value="HUPs"/>
    <property type="match status" value="1"/>
</dbReference>
<accession>A0A5C6XEQ9</accession>
<dbReference type="GO" id="GO:0003904">
    <property type="term" value="F:deoxyribodipyrimidine photo-lyase activity"/>
    <property type="evidence" value="ECO:0007669"/>
    <property type="project" value="UniProtKB-EC"/>
</dbReference>
<comment type="catalytic activity">
    <reaction evidence="12">
        <text>cyclobutadipyrimidine (in DNA) = 2 pyrimidine residues (in DNA).</text>
        <dbReference type="EC" id="4.1.99.3"/>
    </reaction>
</comment>
<dbReference type="InterPro" id="IPR006050">
    <property type="entry name" value="DNA_photolyase_N"/>
</dbReference>
<dbReference type="PANTHER" id="PTHR10211">
    <property type="entry name" value="DEOXYRIBODIPYRIMIDINE PHOTOLYASE"/>
    <property type="match status" value="1"/>
</dbReference>
<feature type="region of interest" description="Disordered" evidence="13">
    <location>
        <begin position="1"/>
        <end position="25"/>
    </location>
</feature>
<keyword evidence="9" id="KW-0234">DNA repair</keyword>
<gene>
    <name evidence="15" type="ORF">FRC96_02615</name>
</gene>
<evidence type="ECO:0000256" key="9">
    <source>
        <dbReference type="ARBA" id="ARBA00023204"/>
    </source>
</evidence>
<dbReference type="OrthoDB" id="9772484at2"/>
<dbReference type="InterPro" id="IPR036155">
    <property type="entry name" value="Crypto/Photolyase_N_sf"/>
</dbReference>
<dbReference type="SUPFAM" id="SSF48173">
    <property type="entry name" value="Cryptochrome/photolyase FAD-binding domain"/>
    <property type="match status" value="1"/>
</dbReference>
<dbReference type="InterPro" id="IPR014729">
    <property type="entry name" value="Rossmann-like_a/b/a_fold"/>
</dbReference>
<evidence type="ECO:0000256" key="11">
    <source>
        <dbReference type="ARBA" id="ARBA00031671"/>
    </source>
</evidence>
<keyword evidence="5" id="KW-0285">Flavoprotein</keyword>
<comment type="caution">
    <text evidence="15">The sequence shown here is derived from an EMBL/GenBank/DDBJ whole genome shotgun (WGS) entry which is preliminary data.</text>
</comment>
<dbReference type="PROSITE" id="PS51645">
    <property type="entry name" value="PHR_CRY_ALPHA_BETA"/>
    <property type="match status" value="1"/>
</dbReference>
<sequence length="508" mass="57943">MSTPSSSRDSDAPAGGAPPTRIRAINDAPVREEGEFVLYWMVAHRRPHWNFALDRAVALAEALEKPLVVLEALRHGYRWACDRFHAFVLEGMAAQADAFEGAPVLYYPFVEREDAPGTGLIEVLAERAAVIVSDDYPAFFLPQMHRAAAEKIAVRLELVDSNGVVPMRLPDTIFSRAYDFRRFLHKNLDAWVDDFPREAPFEGVTLRAIEGLGEAIESRWPRADESLLSADRDALAALPIDHSIAPSEELRGGWEKAEQRLKTFVDWRLDRYTDDRNEVEDGAASGLSPYLHFGHISPHAIFRAVAEREGWSPSDANPKHASKRAGFWGMSPGAESFLDELLSWREVGFNRCVFDPEGYDRYESLPDWAQQTLAEHRDDAREHLYTLEEFAAGHTHDELWNAAQMELVHRGVMHNYLRMLWGKKILHWSESPEEALAIMIELNNRYAIDGRDPNSYSGIFWVLGRYDRAWGPEREIFGKIRYMTSDSTRRKMKVDGYIERWAAEVEDA</sequence>
<feature type="domain" description="Photolyase/cryptochrome alpha/beta" evidence="14">
    <location>
        <begin position="35"/>
        <end position="167"/>
    </location>
</feature>
<dbReference type="EMBL" id="VOSL01000013">
    <property type="protein sequence ID" value="TXD42797.1"/>
    <property type="molecule type" value="Genomic_DNA"/>
</dbReference>
<evidence type="ECO:0000256" key="4">
    <source>
        <dbReference type="ARBA" id="ARBA00014046"/>
    </source>
</evidence>
<evidence type="ECO:0000256" key="12">
    <source>
        <dbReference type="ARBA" id="ARBA00033999"/>
    </source>
</evidence>
<keyword evidence="10 15" id="KW-0456">Lyase</keyword>
<dbReference type="Gene3D" id="1.10.579.10">
    <property type="entry name" value="DNA Cyclobutane Dipyrimidine Photolyase, subunit A, domain 3"/>
    <property type="match status" value="1"/>
</dbReference>
<dbReference type="InterPro" id="IPR052219">
    <property type="entry name" value="Photolyase_Class-2"/>
</dbReference>
<dbReference type="GO" id="GO:0003677">
    <property type="term" value="F:DNA binding"/>
    <property type="evidence" value="ECO:0007669"/>
    <property type="project" value="UniProtKB-KW"/>
</dbReference>
<evidence type="ECO:0000256" key="13">
    <source>
        <dbReference type="SAM" id="MobiDB-lite"/>
    </source>
</evidence>
<evidence type="ECO:0000259" key="14">
    <source>
        <dbReference type="PROSITE" id="PS51645"/>
    </source>
</evidence>
<name>A0A5C6XEQ9_9DELT</name>
<evidence type="ECO:0000313" key="15">
    <source>
        <dbReference type="EMBL" id="TXD42797.1"/>
    </source>
</evidence>
<reference evidence="15 16" key="1">
    <citation type="submission" date="2019-08" db="EMBL/GenBank/DDBJ databases">
        <title>Bradymonadales sp. TMQ2.</title>
        <authorList>
            <person name="Liang Q."/>
        </authorList>
    </citation>
    <scope>NUCLEOTIDE SEQUENCE [LARGE SCALE GENOMIC DNA]</scope>
    <source>
        <strain evidence="15 16">TMQ2</strain>
    </source>
</reference>
<evidence type="ECO:0000256" key="6">
    <source>
        <dbReference type="ARBA" id="ARBA00022763"/>
    </source>
</evidence>
<dbReference type="PANTHER" id="PTHR10211:SF0">
    <property type="entry name" value="DEOXYRIBODIPYRIMIDINE PHOTO-LYASE"/>
    <property type="match status" value="1"/>
</dbReference>
<dbReference type="RefSeq" id="WP_146972481.1">
    <property type="nucleotide sequence ID" value="NZ_VOSL01000013.1"/>
</dbReference>
<dbReference type="Gene3D" id="1.25.40.80">
    <property type="match status" value="1"/>
</dbReference>
<comment type="cofactor">
    <cofactor evidence="1">
        <name>FAD</name>
        <dbReference type="ChEBI" id="CHEBI:57692"/>
    </cofactor>
</comment>
<proteinExistence type="inferred from homology"/>
<dbReference type="GO" id="GO:0000719">
    <property type="term" value="P:photoreactive repair"/>
    <property type="evidence" value="ECO:0007669"/>
    <property type="project" value="TreeGrafter"/>
</dbReference>
<comment type="similarity">
    <text evidence="2">Belongs to the DNA photolyase class-2 family.</text>
</comment>
<evidence type="ECO:0000256" key="5">
    <source>
        <dbReference type="ARBA" id="ARBA00022630"/>
    </source>
</evidence>
<evidence type="ECO:0000256" key="10">
    <source>
        <dbReference type="ARBA" id="ARBA00023239"/>
    </source>
</evidence>
<dbReference type="SUPFAM" id="SSF52425">
    <property type="entry name" value="Cryptochrome/photolyase, N-terminal domain"/>
    <property type="match status" value="1"/>
</dbReference>